<protein>
    <submittedName>
        <fullName evidence="2">Uncharacterized protein</fullName>
    </submittedName>
</protein>
<name>A0ABQ8BH10_BRANA</name>
<evidence type="ECO:0000313" key="3">
    <source>
        <dbReference type="Proteomes" id="UP000824890"/>
    </source>
</evidence>
<proteinExistence type="predicted"/>
<dbReference type="EMBL" id="JAGKQM010000011">
    <property type="protein sequence ID" value="KAH0904127.1"/>
    <property type="molecule type" value="Genomic_DNA"/>
</dbReference>
<accession>A0ABQ8BH10</accession>
<sequence>RFRFEIDMLERSLYKKIIGVSFTIDAPRQMGYSDAPCQMVYMCGNIEEGFLMKMLTKTGIQILGVDYGNLKPPPKKFEGLEAPSDGTETQPKKDREPPPPKTVFSSSVKQREKKTRNLA</sequence>
<evidence type="ECO:0000256" key="1">
    <source>
        <dbReference type="SAM" id="MobiDB-lite"/>
    </source>
</evidence>
<feature type="region of interest" description="Disordered" evidence="1">
    <location>
        <begin position="74"/>
        <end position="119"/>
    </location>
</feature>
<dbReference type="Proteomes" id="UP000824890">
    <property type="component" value="Unassembled WGS sequence"/>
</dbReference>
<comment type="caution">
    <text evidence="2">The sequence shown here is derived from an EMBL/GenBank/DDBJ whole genome shotgun (WGS) entry which is preliminary data.</text>
</comment>
<gene>
    <name evidence="2" type="ORF">HID58_043630</name>
</gene>
<keyword evidence="3" id="KW-1185">Reference proteome</keyword>
<evidence type="ECO:0000313" key="2">
    <source>
        <dbReference type="EMBL" id="KAH0904127.1"/>
    </source>
</evidence>
<reference evidence="2 3" key="1">
    <citation type="submission" date="2021-05" db="EMBL/GenBank/DDBJ databases">
        <title>Genome Assembly of Synthetic Allotetraploid Brassica napus Reveals Homoeologous Exchanges between Subgenomes.</title>
        <authorList>
            <person name="Davis J.T."/>
        </authorList>
    </citation>
    <scope>NUCLEOTIDE SEQUENCE [LARGE SCALE GENOMIC DNA]</scope>
    <source>
        <strain evidence="3">cv. Da-Ae</strain>
        <tissue evidence="2">Seedling</tissue>
    </source>
</reference>
<organism evidence="2 3">
    <name type="scientific">Brassica napus</name>
    <name type="common">Rape</name>
    <dbReference type="NCBI Taxonomy" id="3708"/>
    <lineage>
        <taxon>Eukaryota</taxon>
        <taxon>Viridiplantae</taxon>
        <taxon>Streptophyta</taxon>
        <taxon>Embryophyta</taxon>
        <taxon>Tracheophyta</taxon>
        <taxon>Spermatophyta</taxon>
        <taxon>Magnoliopsida</taxon>
        <taxon>eudicotyledons</taxon>
        <taxon>Gunneridae</taxon>
        <taxon>Pentapetalae</taxon>
        <taxon>rosids</taxon>
        <taxon>malvids</taxon>
        <taxon>Brassicales</taxon>
        <taxon>Brassicaceae</taxon>
        <taxon>Brassiceae</taxon>
        <taxon>Brassica</taxon>
    </lineage>
</organism>
<feature type="non-terminal residue" evidence="2">
    <location>
        <position position="119"/>
    </location>
</feature>
<feature type="non-terminal residue" evidence="2">
    <location>
        <position position="1"/>
    </location>
</feature>